<dbReference type="GO" id="GO:0019303">
    <property type="term" value="P:D-ribose catabolic process"/>
    <property type="evidence" value="ECO:0007669"/>
    <property type="project" value="UniProtKB-UniRule"/>
</dbReference>
<feature type="domain" description="Carbohydrate kinase PfkB" evidence="13">
    <location>
        <begin position="3"/>
        <end position="301"/>
    </location>
</feature>
<feature type="binding site" evidence="12">
    <location>
        <position position="257"/>
    </location>
    <ligand>
        <name>substrate</name>
    </ligand>
</feature>
<evidence type="ECO:0000256" key="10">
    <source>
        <dbReference type="ARBA" id="ARBA00022958"/>
    </source>
</evidence>
<keyword evidence="11 12" id="KW-0119">Carbohydrate metabolism</keyword>
<dbReference type="InterPro" id="IPR011611">
    <property type="entry name" value="PfkB_dom"/>
</dbReference>
<keyword evidence="4 12" id="KW-0808">Transferase</keyword>
<dbReference type="EMBL" id="JAVRJZ010000021">
    <property type="protein sequence ID" value="KAK2704625.1"/>
    <property type="molecule type" value="Genomic_DNA"/>
</dbReference>
<feature type="binding site" evidence="12">
    <location>
        <begin position="224"/>
        <end position="229"/>
    </location>
    <ligand>
        <name>ATP</name>
        <dbReference type="ChEBI" id="CHEBI:30616"/>
    </ligand>
</feature>
<comment type="cofactor">
    <cofactor evidence="12">
        <name>Mg(2+)</name>
        <dbReference type="ChEBI" id="CHEBI:18420"/>
    </cofactor>
    <text evidence="12">Requires a divalent cation, most likely magnesium in vivo, as an electrophilic catalyst to aid phosphoryl group transfer. It is the chelate of the metal and the nucleotide that is the actual substrate.</text>
</comment>
<evidence type="ECO:0000259" key="13">
    <source>
        <dbReference type="Pfam" id="PF00294"/>
    </source>
</evidence>
<feature type="binding site" evidence="12">
    <location>
        <begin position="10"/>
        <end position="12"/>
    </location>
    <ligand>
        <name>substrate</name>
    </ligand>
</feature>
<dbReference type="InterPro" id="IPR029056">
    <property type="entry name" value="Ribokinase-like"/>
</dbReference>
<dbReference type="InterPro" id="IPR002139">
    <property type="entry name" value="Ribo/fructo_kinase"/>
</dbReference>
<comment type="subcellular location">
    <subcellularLocation>
        <location evidence="12">Cytoplasm</location>
    </subcellularLocation>
    <subcellularLocation>
        <location evidence="12">Nucleus</location>
    </subcellularLocation>
</comment>
<dbReference type="Proteomes" id="UP001187531">
    <property type="component" value="Unassembled WGS sequence"/>
</dbReference>
<evidence type="ECO:0000256" key="4">
    <source>
        <dbReference type="ARBA" id="ARBA00022679"/>
    </source>
</evidence>
<keyword evidence="12" id="KW-0963">Cytoplasm</keyword>
<protein>
    <recommendedName>
        <fullName evidence="3 12">Ribokinase</fullName>
        <shortName evidence="12">RK</shortName>
        <ecNumber evidence="2 12">2.7.1.15</ecNumber>
    </recommendedName>
</protein>
<comment type="activity regulation">
    <text evidence="12">Activated by a monovalent cation that binds near, but not in, the active site. The most likely occupant of the site in vivo is potassium. Ion binding induces a conformational change that may alter substrate affinity.</text>
</comment>
<evidence type="ECO:0000256" key="6">
    <source>
        <dbReference type="ARBA" id="ARBA00022741"/>
    </source>
</evidence>
<keyword evidence="7 12" id="KW-0418">Kinase</keyword>
<feature type="binding site" evidence="12">
    <location>
        <begin position="256"/>
        <end position="257"/>
    </location>
    <ligand>
        <name>ATP</name>
        <dbReference type="ChEBI" id="CHEBI:30616"/>
    </ligand>
</feature>
<dbReference type="SUPFAM" id="SSF53613">
    <property type="entry name" value="Ribokinase-like"/>
    <property type="match status" value="1"/>
</dbReference>
<keyword evidence="15" id="KW-1185">Reference proteome</keyword>
<evidence type="ECO:0000256" key="1">
    <source>
        <dbReference type="ARBA" id="ARBA00005380"/>
    </source>
</evidence>
<dbReference type="GO" id="GO:0005524">
    <property type="term" value="F:ATP binding"/>
    <property type="evidence" value="ECO:0007669"/>
    <property type="project" value="UniProtKB-UniRule"/>
</dbReference>
<evidence type="ECO:0000256" key="2">
    <source>
        <dbReference type="ARBA" id="ARBA00012035"/>
    </source>
</evidence>
<evidence type="ECO:0000313" key="14">
    <source>
        <dbReference type="EMBL" id="KAK2704629.1"/>
    </source>
</evidence>
<organism evidence="14 15">
    <name type="scientific">Artemia franciscana</name>
    <name type="common">Brine shrimp</name>
    <name type="synonym">Artemia sanfranciscana</name>
    <dbReference type="NCBI Taxonomy" id="6661"/>
    <lineage>
        <taxon>Eukaryota</taxon>
        <taxon>Metazoa</taxon>
        <taxon>Ecdysozoa</taxon>
        <taxon>Arthropoda</taxon>
        <taxon>Crustacea</taxon>
        <taxon>Branchiopoda</taxon>
        <taxon>Anostraca</taxon>
        <taxon>Artemiidae</taxon>
        <taxon>Artemia</taxon>
    </lineage>
</organism>
<dbReference type="GO" id="GO:0004747">
    <property type="term" value="F:ribokinase activity"/>
    <property type="evidence" value="ECO:0007669"/>
    <property type="project" value="UniProtKB-UniRule"/>
</dbReference>
<accession>A0AA88H6V2</accession>
<dbReference type="GO" id="GO:0046872">
    <property type="term" value="F:metal ion binding"/>
    <property type="evidence" value="ECO:0007669"/>
    <property type="project" value="UniProtKB-KW"/>
</dbReference>
<feature type="binding site" evidence="12">
    <location>
        <position position="292"/>
    </location>
    <ligand>
        <name>K(+)</name>
        <dbReference type="ChEBI" id="CHEBI:29103"/>
    </ligand>
</feature>
<dbReference type="GO" id="GO:0005634">
    <property type="term" value="C:nucleus"/>
    <property type="evidence" value="ECO:0007669"/>
    <property type="project" value="UniProtKB-SubCell"/>
</dbReference>
<dbReference type="Gene3D" id="3.40.1190.20">
    <property type="match status" value="1"/>
</dbReference>
<name>A0AA88H6V2_ARTSF</name>
<keyword evidence="9 12" id="KW-0460">Magnesium</keyword>
<dbReference type="PROSITE" id="PS00584">
    <property type="entry name" value="PFKB_KINASES_2"/>
    <property type="match status" value="1"/>
</dbReference>
<evidence type="ECO:0000256" key="12">
    <source>
        <dbReference type="HAMAP-Rule" id="MF_03215"/>
    </source>
</evidence>
<dbReference type="EC" id="2.7.1.15" evidence="2 12"/>
<comment type="similarity">
    <text evidence="1">Belongs to the carbohydrate kinase pfkB family.</text>
</comment>
<feature type="binding site" evidence="12">
    <location>
        <position position="294"/>
    </location>
    <ligand>
        <name>K(+)</name>
        <dbReference type="ChEBI" id="CHEBI:29103"/>
    </ligand>
</feature>
<comment type="catalytic activity">
    <reaction evidence="12">
        <text>D-ribose + ATP = D-ribose 5-phosphate + ADP + H(+)</text>
        <dbReference type="Rhea" id="RHEA:13697"/>
        <dbReference type="ChEBI" id="CHEBI:15378"/>
        <dbReference type="ChEBI" id="CHEBI:30616"/>
        <dbReference type="ChEBI" id="CHEBI:47013"/>
        <dbReference type="ChEBI" id="CHEBI:78346"/>
        <dbReference type="ChEBI" id="CHEBI:456216"/>
        <dbReference type="EC" id="2.7.1.15"/>
    </reaction>
</comment>
<dbReference type="HAMAP" id="MF_01987">
    <property type="entry name" value="Ribokinase"/>
    <property type="match status" value="1"/>
</dbReference>
<feature type="binding site" evidence="12">
    <location>
        <position position="251"/>
    </location>
    <ligand>
        <name>K(+)</name>
        <dbReference type="ChEBI" id="CHEBI:29103"/>
    </ligand>
</feature>
<evidence type="ECO:0000256" key="5">
    <source>
        <dbReference type="ARBA" id="ARBA00022723"/>
    </source>
</evidence>
<keyword evidence="5 12" id="KW-0479">Metal-binding</keyword>
<dbReference type="PANTHER" id="PTHR10584">
    <property type="entry name" value="SUGAR KINASE"/>
    <property type="match status" value="1"/>
</dbReference>
<proteinExistence type="inferred from homology"/>
<keyword evidence="12" id="KW-0539">Nucleus</keyword>
<evidence type="ECO:0000313" key="15">
    <source>
        <dbReference type="Proteomes" id="UP001187531"/>
    </source>
</evidence>
<keyword evidence="6 12" id="KW-0547">Nucleotide-binding</keyword>
<feature type="active site" description="Proton acceptor" evidence="12">
    <location>
        <position position="257"/>
    </location>
</feature>
<comment type="caution">
    <text evidence="12">Lacks conserved residue(s) required for the propagation of feature annotation.</text>
</comment>
<dbReference type="AlphaFoldDB" id="A0AA88H6V2"/>
<dbReference type="InterPro" id="IPR011877">
    <property type="entry name" value="Ribokinase"/>
</dbReference>
<evidence type="ECO:0000256" key="7">
    <source>
        <dbReference type="ARBA" id="ARBA00022777"/>
    </source>
</evidence>
<dbReference type="Pfam" id="PF00294">
    <property type="entry name" value="PfkB"/>
    <property type="match status" value="1"/>
</dbReference>
<reference evidence="14" key="1">
    <citation type="submission" date="2023-07" db="EMBL/GenBank/DDBJ databases">
        <title>Chromosome-level genome assembly of Artemia franciscana.</title>
        <authorList>
            <person name="Jo E."/>
        </authorList>
    </citation>
    <scope>NUCLEOTIDE SEQUENCE</scope>
    <source>
        <tissue evidence="14">Whole body</tissue>
    </source>
</reference>
<keyword evidence="10 12" id="KW-0630">Potassium</keyword>
<feature type="binding site" evidence="12">
    <location>
        <position position="289"/>
    </location>
    <ligand>
        <name>K(+)</name>
        <dbReference type="ChEBI" id="CHEBI:29103"/>
    </ligand>
</feature>
<gene>
    <name evidence="14" type="ORF">QYM36_016872</name>
</gene>
<evidence type="ECO:0000256" key="8">
    <source>
        <dbReference type="ARBA" id="ARBA00022840"/>
    </source>
</evidence>
<dbReference type="PANTHER" id="PTHR10584:SF166">
    <property type="entry name" value="RIBOKINASE"/>
    <property type="match status" value="1"/>
</dbReference>
<feature type="binding site" evidence="12">
    <location>
        <position position="253"/>
    </location>
    <ligand>
        <name>K(+)</name>
        <dbReference type="ChEBI" id="CHEBI:29103"/>
    </ligand>
</feature>
<dbReference type="EMBL" id="JAVRJZ010000021">
    <property type="protein sequence ID" value="KAK2704629.1"/>
    <property type="molecule type" value="Genomic_DNA"/>
</dbReference>
<keyword evidence="8 12" id="KW-0067">ATP-binding</keyword>
<dbReference type="PRINTS" id="PR00990">
    <property type="entry name" value="RIBOKINASE"/>
</dbReference>
<feature type="binding site" evidence="12">
    <location>
        <begin position="38"/>
        <end position="42"/>
    </location>
    <ligand>
        <name>substrate</name>
    </ligand>
</feature>
<dbReference type="CDD" id="cd01174">
    <property type="entry name" value="ribokinase"/>
    <property type="match status" value="1"/>
</dbReference>
<dbReference type="InterPro" id="IPR002173">
    <property type="entry name" value="Carboh/pur_kinase_PfkB_CS"/>
</dbReference>
<feature type="binding site" evidence="12">
    <location>
        <position position="188"/>
    </location>
    <ligand>
        <name>ATP</name>
        <dbReference type="ChEBI" id="CHEBI:30616"/>
    </ligand>
</feature>
<comment type="subunit">
    <text evidence="12">Homodimer.</text>
</comment>
<evidence type="ECO:0000256" key="9">
    <source>
        <dbReference type="ARBA" id="ARBA00022842"/>
    </source>
</evidence>
<comment type="pathway">
    <text evidence="12">Carbohydrate metabolism; D-ribose degradation; D-ribose 5-phosphate from beta-D-ribopyranose: step 2/2.</text>
</comment>
<evidence type="ECO:0000256" key="3">
    <source>
        <dbReference type="ARBA" id="ARBA00016943"/>
    </source>
</evidence>
<comment type="similarity">
    <text evidence="12">Belongs to the carbohydrate kinase PfkB family. Ribokinase subfamily.</text>
</comment>
<feature type="binding site" evidence="12">
    <location>
        <position position="298"/>
    </location>
    <ligand>
        <name>K(+)</name>
        <dbReference type="ChEBI" id="CHEBI:29103"/>
    </ligand>
</feature>
<comment type="caution">
    <text evidence="14">The sequence shown here is derived from an EMBL/GenBank/DDBJ whole genome shotgun (WGS) entry which is preliminary data.</text>
</comment>
<dbReference type="GO" id="GO:0005829">
    <property type="term" value="C:cytosol"/>
    <property type="evidence" value="ECO:0007669"/>
    <property type="project" value="TreeGrafter"/>
</dbReference>
<evidence type="ECO:0000256" key="11">
    <source>
        <dbReference type="ARBA" id="ARBA00023277"/>
    </source>
</evidence>
<sequence length="311" mass="32958">MAVVVVGSLITDIISYVERLPQPGETIRGKSLFIGCGGKGANQCVAAAKLGAECTMIGKLGPVNDPLSRIHIEALTKNGVQRRLFHSSQDQTGSAIIMVDKDAANAMTSVLGANADLKPDEIDSVAESIQGADVLVAALGIPLKSTIVALKKGRKHGSWYLKIIFNAAPAASNLPSEVYQLSSVFCVNESEAEMLTGEKVDSIESADRSAQILQERGCKVVLITLGSRGAYLKDEANNGILIAAPPVKAVDTTGAGDSFIGALAYYMAYYPKLPLQTMVERSCQVAAFSVQKPGTQISFPTKEELPEELFL</sequence>
<comment type="function">
    <text evidence="12">Catalyzes the phosphorylation of ribose at O-5 in a reaction requiring ATP and magnesium. The resulting D-ribose-5-phosphate can then be used either for sythesis of nucleotides, histidine, and tryptophan, or as a component of the pentose phosphate pathway.</text>
</comment>